<protein>
    <submittedName>
        <fullName evidence="1">Uncharacterized protein</fullName>
    </submittedName>
</protein>
<evidence type="ECO:0000313" key="1">
    <source>
        <dbReference type="EnsemblPlants" id="AVESA.00010b.r2.4CG1284180.1.CDS"/>
    </source>
</evidence>
<reference evidence="1" key="2">
    <citation type="submission" date="2025-09" db="UniProtKB">
        <authorList>
            <consortium name="EnsemblPlants"/>
        </authorList>
    </citation>
    <scope>IDENTIFICATION</scope>
</reference>
<dbReference type="Proteomes" id="UP001732700">
    <property type="component" value="Chromosome 4C"/>
</dbReference>
<dbReference type="EnsemblPlants" id="AVESA.00010b.r2.4CG1284180.1">
    <property type="protein sequence ID" value="AVESA.00010b.r2.4CG1284180.1.CDS"/>
    <property type="gene ID" value="AVESA.00010b.r2.4CG1284180"/>
</dbReference>
<keyword evidence="2" id="KW-1185">Reference proteome</keyword>
<proteinExistence type="predicted"/>
<accession>A0ACD5WU45</accession>
<organism evidence="1 2">
    <name type="scientific">Avena sativa</name>
    <name type="common">Oat</name>
    <dbReference type="NCBI Taxonomy" id="4498"/>
    <lineage>
        <taxon>Eukaryota</taxon>
        <taxon>Viridiplantae</taxon>
        <taxon>Streptophyta</taxon>
        <taxon>Embryophyta</taxon>
        <taxon>Tracheophyta</taxon>
        <taxon>Spermatophyta</taxon>
        <taxon>Magnoliopsida</taxon>
        <taxon>Liliopsida</taxon>
        <taxon>Poales</taxon>
        <taxon>Poaceae</taxon>
        <taxon>BOP clade</taxon>
        <taxon>Pooideae</taxon>
        <taxon>Poodae</taxon>
        <taxon>Poeae</taxon>
        <taxon>Poeae Chloroplast Group 1 (Aveneae type)</taxon>
        <taxon>Aveninae</taxon>
        <taxon>Avena</taxon>
    </lineage>
</organism>
<name>A0ACD5WU45_AVESA</name>
<sequence>MEGFQWSRPVSLVLYAVFFLLSWAAVSETNIAEYDEHWEQRRLQARALAEATYHPDPIAVTNSFNHAVHRAMKEEEEDTSTRRQMLGKHKKFAGPCLATNPIDRCWRCRNDWATDRMRMAQCAQGFGRNTTGGLGGKIYIVTDGSDDDVLEPKPGTLRWGVIQKEPLWIIFARSMLIKLKEELMVQSDKTIDGRGAQVRVADGCQITVQYVHNVIIANIHVNDLMVGKGGRIRDSTEHAGFRTQSDGDGVSIFGATKVWVDHLSLANCQDGLVDVIAEATGVTISNCHLTNHNDVMLFGSSDSNQKDEIMQVTVAFNHFGRGLVQRMPRCRWGFFHVVNNDYTHWLMYAIGGSKNPTIISHGNRYIAPPNMAAKQVTKHLGTEESEWNNWVWHSQEDLLMNGAVFNQTGGENQKKLDSRDLVKPKAGSYVTRLTRYAGSMPCRAGKPC</sequence>
<reference evidence="1" key="1">
    <citation type="submission" date="2021-05" db="EMBL/GenBank/DDBJ databases">
        <authorList>
            <person name="Scholz U."/>
            <person name="Mascher M."/>
            <person name="Fiebig A."/>
        </authorList>
    </citation>
    <scope>NUCLEOTIDE SEQUENCE [LARGE SCALE GENOMIC DNA]</scope>
</reference>
<evidence type="ECO:0000313" key="2">
    <source>
        <dbReference type="Proteomes" id="UP001732700"/>
    </source>
</evidence>